<protein>
    <submittedName>
        <fullName evidence="2">Uncharacterized protein</fullName>
    </submittedName>
</protein>
<feature type="signal peptide" evidence="1">
    <location>
        <begin position="1"/>
        <end position="20"/>
    </location>
</feature>
<sequence length="259" mass="28747">MNYLKASLFAVLLPSLNVLALDQNIADVDGFERVTNYAYGPVQSALITSDRAHKLTINVQLRNEQSVCSFANVYSNKTNAHLSYVNIVADTQSNTMLLLDADLNDESSLLDSKSVHINCRDESGIGYNVFVNIPGAPIVDWQISLEPAGEFIYQPYSFGYHSAYSIKSKITVNNQNTQSYCTTLANRGVSLGLFNGEDRKGPFHSDVFIKNEVVMNPAQPVLYQIIECENAAGKTMVVKVFNLTNPTLIHTWEDQVIIK</sequence>
<evidence type="ECO:0000313" key="2">
    <source>
        <dbReference type="EMBL" id="KZN42652.1"/>
    </source>
</evidence>
<name>A0A166YI25_9GAMM</name>
<keyword evidence="1" id="KW-0732">Signal</keyword>
<evidence type="ECO:0000256" key="1">
    <source>
        <dbReference type="SAM" id="SignalP"/>
    </source>
</evidence>
<evidence type="ECO:0000313" key="3">
    <source>
        <dbReference type="Proteomes" id="UP000076643"/>
    </source>
</evidence>
<feature type="chain" id="PRO_5007882805" evidence="1">
    <location>
        <begin position="21"/>
        <end position="259"/>
    </location>
</feature>
<gene>
    <name evidence="2" type="ORF">N475_09995</name>
</gene>
<dbReference type="Proteomes" id="UP000076643">
    <property type="component" value="Unassembled WGS sequence"/>
</dbReference>
<accession>A0A166YI25</accession>
<reference evidence="2 3" key="1">
    <citation type="submission" date="2013-07" db="EMBL/GenBank/DDBJ databases">
        <title>Comparative Genomic and Metabolomic Analysis of Twelve Strains of Pseudoalteromonas luteoviolacea.</title>
        <authorList>
            <person name="Vynne N.G."/>
            <person name="Mansson M."/>
            <person name="Gram L."/>
        </authorList>
    </citation>
    <scope>NUCLEOTIDE SEQUENCE [LARGE SCALE GENOMIC DNA]</scope>
    <source>
        <strain evidence="2 3">DSM 6061</strain>
    </source>
</reference>
<dbReference type="RefSeq" id="WP_063355360.1">
    <property type="nucleotide sequence ID" value="NZ_AQHB01000014.1"/>
</dbReference>
<comment type="caution">
    <text evidence="2">The sequence shown here is derived from an EMBL/GenBank/DDBJ whole genome shotgun (WGS) entry which is preliminary data.</text>
</comment>
<dbReference type="AlphaFoldDB" id="A0A166YI25"/>
<dbReference type="PATRIC" id="fig|1365250.3.peg.1074"/>
<keyword evidence="3" id="KW-1185">Reference proteome</keyword>
<proteinExistence type="predicted"/>
<dbReference type="EMBL" id="AUYB01000082">
    <property type="protein sequence ID" value="KZN42652.1"/>
    <property type="molecule type" value="Genomic_DNA"/>
</dbReference>
<organism evidence="2 3">
    <name type="scientific">Pseudoalteromonas luteoviolacea DSM 6061</name>
    <dbReference type="NCBI Taxonomy" id="1365250"/>
    <lineage>
        <taxon>Bacteria</taxon>
        <taxon>Pseudomonadati</taxon>
        <taxon>Pseudomonadota</taxon>
        <taxon>Gammaproteobacteria</taxon>
        <taxon>Alteromonadales</taxon>
        <taxon>Pseudoalteromonadaceae</taxon>
        <taxon>Pseudoalteromonas</taxon>
    </lineage>
</organism>